<evidence type="ECO:0000313" key="1">
    <source>
        <dbReference type="EMBL" id="MDS9467810.1"/>
    </source>
</evidence>
<dbReference type="RefSeq" id="WP_311159980.1">
    <property type="nucleotide sequence ID" value="NZ_JAVQLW010000001.1"/>
</dbReference>
<sequence length="142" mass="16588">MTTWDELGKQVGRPLRGEQEVPPHAEAQIRAHYRAVGIPYLIYNTYQTDSRLVFNLKGEDQLRVLSFRFDTPEWSDLINRFLRPFRPFQDMAELHGRHVMIFGNPPATAATVDDIRYALGAEWEKAQHLTDYPIQWPVVLHE</sequence>
<proteinExistence type="predicted"/>
<evidence type="ECO:0000313" key="2">
    <source>
        <dbReference type="Proteomes" id="UP001269144"/>
    </source>
</evidence>
<accession>A0ABU2HTE6</accession>
<gene>
    <name evidence="1" type="ORF">RGQ15_09545</name>
</gene>
<protein>
    <submittedName>
        <fullName evidence="1">Uncharacterized protein</fullName>
    </submittedName>
</protein>
<organism evidence="1 2">
    <name type="scientific">Paracoccus aurantius</name>
    <dbReference type="NCBI Taxonomy" id="3073814"/>
    <lineage>
        <taxon>Bacteria</taxon>
        <taxon>Pseudomonadati</taxon>
        <taxon>Pseudomonadota</taxon>
        <taxon>Alphaproteobacteria</taxon>
        <taxon>Rhodobacterales</taxon>
        <taxon>Paracoccaceae</taxon>
        <taxon>Paracoccus</taxon>
    </lineage>
</organism>
<dbReference type="EMBL" id="JAVQLW010000001">
    <property type="protein sequence ID" value="MDS9467810.1"/>
    <property type="molecule type" value="Genomic_DNA"/>
</dbReference>
<dbReference type="Proteomes" id="UP001269144">
    <property type="component" value="Unassembled WGS sequence"/>
</dbReference>
<reference evidence="2" key="1">
    <citation type="submission" date="2023-07" db="EMBL/GenBank/DDBJ databases">
        <title>Paracoccus sp. MBLB3053 whole genome sequence.</title>
        <authorList>
            <person name="Hwang C.Y."/>
            <person name="Cho E.-S."/>
            <person name="Seo M.-J."/>
        </authorList>
    </citation>
    <scope>NUCLEOTIDE SEQUENCE [LARGE SCALE GENOMIC DNA]</scope>
    <source>
        <strain evidence="2">MBLB3053</strain>
    </source>
</reference>
<name>A0ABU2HTE6_9RHOB</name>
<keyword evidence="2" id="KW-1185">Reference proteome</keyword>
<comment type="caution">
    <text evidence="1">The sequence shown here is derived from an EMBL/GenBank/DDBJ whole genome shotgun (WGS) entry which is preliminary data.</text>
</comment>